<sequence length="177" mass="20437">MKSLKTLLLLSLVTLFGCTSKPDGVQPVNNFDLESYLGKWYEIARLDHSFERGLSNVTAEYRLREDGGVKVTNRGYSEEDQQWSEAEGKAYFVEDETVGHLKVSFFGPIYSSYIVFELVENYDYAFVSGYNHDYLWLLSRTPNVDEKILERFKQVAKEKGFALDELILVDQESGRQF</sequence>
<gene>
    <name evidence="1" type="ordered locus">VEA_000042</name>
</gene>
<evidence type="ECO:0000313" key="2">
    <source>
        <dbReference type="Proteomes" id="UP000002571"/>
    </source>
</evidence>
<name>A0ACA6QR23_VIBAE</name>
<accession>A0ACA6QR23</accession>
<dbReference type="Proteomes" id="UP000002571">
    <property type="component" value="Chromosome 2"/>
</dbReference>
<dbReference type="EMBL" id="CP001806">
    <property type="protein sequence ID" value="ACY52730.1"/>
    <property type="molecule type" value="Genomic_DNA"/>
</dbReference>
<evidence type="ECO:0000313" key="1">
    <source>
        <dbReference type="EMBL" id="ACY52730.1"/>
    </source>
</evidence>
<protein>
    <submittedName>
        <fullName evidence="1">Lipoprotein Blc</fullName>
    </submittedName>
</protein>
<organism evidence="1 2">
    <name type="scientific">Vibrio antiquarius (strain Ex25)</name>
    <dbReference type="NCBI Taxonomy" id="150340"/>
    <lineage>
        <taxon>Bacteria</taxon>
        <taxon>Pseudomonadati</taxon>
        <taxon>Pseudomonadota</taxon>
        <taxon>Gammaproteobacteria</taxon>
        <taxon>Vibrionales</taxon>
        <taxon>Vibrionaceae</taxon>
        <taxon>Vibrio</taxon>
        <taxon>Vibrio diabolicus subgroup</taxon>
    </lineage>
</organism>
<proteinExistence type="predicted"/>
<keyword evidence="2" id="KW-1185">Reference proteome</keyword>
<reference evidence="1" key="1">
    <citation type="submission" date="2009-10" db="EMBL/GenBank/DDBJ databases">
        <authorList>
            <consortium name="Los Alamos National Laboratory (LANL)"/>
            <consortium name="National Microbial Pathogen Data Resource (NMPDR)"/>
            <person name="Munk A.C."/>
            <person name="Tapia R."/>
            <person name="Green L."/>
            <person name="Rogers Y."/>
            <person name="Detter J.C."/>
            <person name="Bruce D."/>
            <person name="Brettin T.S."/>
            <person name="Colwell R."/>
            <person name="Huq A."/>
            <person name="Grim C.J."/>
            <person name="Hasan N.A."/>
            <person name="Vonstein V."/>
            <person name="Bartels D."/>
        </authorList>
    </citation>
    <scope>NUCLEOTIDE SEQUENCE</scope>
    <source>
        <strain evidence="1">EX25</strain>
    </source>
</reference>
<keyword evidence="1" id="KW-0449">Lipoprotein</keyword>